<gene>
    <name evidence="1" type="ORF">O181_071588</name>
</gene>
<name>A0A9Q3F1B3_9BASI</name>
<keyword evidence="2" id="KW-1185">Reference proteome</keyword>
<comment type="caution">
    <text evidence="1">The sequence shown here is derived from an EMBL/GenBank/DDBJ whole genome shotgun (WGS) entry which is preliminary data.</text>
</comment>
<sequence length="85" mass="9231">MALGRCSTSMYEDAATIPVKLPKISEITKSKLAEKHQKNLGTQTCSNEILPASPSATNFHLLLEMPSELGPVAKLQIRLEPLGQN</sequence>
<proteinExistence type="predicted"/>
<dbReference type="EMBL" id="AVOT02037205">
    <property type="protein sequence ID" value="MBW0531873.1"/>
    <property type="molecule type" value="Genomic_DNA"/>
</dbReference>
<organism evidence="1 2">
    <name type="scientific">Austropuccinia psidii MF-1</name>
    <dbReference type="NCBI Taxonomy" id="1389203"/>
    <lineage>
        <taxon>Eukaryota</taxon>
        <taxon>Fungi</taxon>
        <taxon>Dikarya</taxon>
        <taxon>Basidiomycota</taxon>
        <taxon>Pucciniomycotina</taxon>
        <taxon>Pucciniomycetes</taxon>
        <taxon>Pucciniales</taxon>
        <taxon>Sphaerophragmiaceae</taxon>
        <taxon>Austropuccinia</taxon>
    </lineage>
</organism>
<evidence type="ECO:0000313" key="2">
    <source>
        <dbReference type="Proteomes" id="UP000765509"/>
    </source>
</evidence>
<evidence type="ECO:0000313" key="1">
    <source>
        <dbReference type="EMBL" id="MBW0531873.1"/>
    </source>
</evidence>
<dbReference type="Proteomes" id="UP000765509">
    <property type="component" value="Unassembled WGS sequence"/>
</dbReference>
<reference evidence="1" key="1">
    <citation type="submission" date="2021-03" db="EMBL/GenBank/DDBJ databases">
        <title>Draft genome sequence of rust myrtle Austropuccinia psidii MF-1, a brazilian biotype.</title>
        <authorList>
            <person name="Quecine M.C."/>
            <person name="Pachon D.M.R."/>
            <person name="Bonatelli M.L."/>
            <person name="Correr F.H."/>
            <person name="Franceschini L.M."/>
            <person name="Leite T.F."/>
            <person name="Margarido G.R.A."/>
            <person name="Almeida C.A."/>
            <person name="Ferrarezi J.A."/>
            <person name="Labate C.A."/>
        </authorList>
    </citation>
    <scope>NUCLEOTIDE SEQUENCE</scope>
    <source>
        <strain evidence="1">MF-1</strain>
    </source>
</reference>
<dbReference type="AlphaFoldDB" id="A0A9Q3F1B3"/>
<protein>
    <submittedName>
        <fullName evidence="1">Uncharacterized protein</fullName>
    </submittedName>
</protein>
<accession>A0A9Q3F1B3</accession>